<accession>A0A3D9YZJ1</accession>
<dbReference type="Proteomes" id="UP000256900">
    <property type="component" value="Unassembled WGS sequence"/>
</dbReference>
<name>A0A3D9YZJ1_9HYPH</name>
<dbReference type="RefSeq" id="WP_115836245.1">
    <property type="nucleotide sequence ID" value="NZ_CP025086.1"/>
</dbReference>
<reference evidence="1 2" key="1">
    <citation type="submission" date="2018-08" db="EMBL/GenBank/DDBJ databases">
        <title>Genomic Encyclopedia of Type Strains, Phase IV (KMG-IV): sequencing the most valuable type-strain genomes for metagenomic binning, comparative biology and taxonomic classification.</title>
        <authorList>
            <person name="Goeker M."/>
        </authorList>
    </citation>
    <scope>NUCLEOTIDE SEQUENCE [LARGE SCALE GENOMIC DNA]</scope>
    <source>
        <strain evidence="1 2">BW863</strain>
    </source>
</reference>
<dbReference type="InterPro" id="IPR021270">
    <property type="entry name" value="DUF2849"/>
</dbReference>
<evidence type="ECO:0000313" key="2">
    <source>
        <dbReference type="Proteomes" id="UP000256900"/>
    </source>
</evidence>
<dbReference type="Pfam" id="PF11011">
    <property type="entry name" value="DUF2849"/>
    <property type="match status" value="1"/>
</dbReference>
<dbReference type="OrthoDB" id="9815695at2"/>
<proteinExistence type="predicted"/>
<organism evidence="1 2">
    <name type="scientific">Methylovirgula ligni</name>
    <dbReference type="NCBI Taxonomy" id="569860"/>
    <lineage>
        <taxon>Bacteria</taxon>
        <taxon>Pseudomonadati</taxon>
        <taxon>Pseudomonadota</taxon>
        <taxon>Alphaproteobacteria</taxon>
        <taxon>Hyphomicrobiales</taxon>
        <taxon>Beijerinckiaceae</taxon>
        <taxon>Methylovirgula</taxon>
    </lineage>
</organism>
<dbReference type="EMBL" id="QUMO01000002">
    <property type="protein sequence ID" value="REF88132.1"/>
    <property type="molecule type" value="Genomic_DNA"/>
</dbReference>
<comment type="caution">
    <text evidence="1">The sequence shown here is derived from an EMBL/GenBank/DDBJ whole genome shotgun (WGS) entry which is preliminary data.</text>
</comment>
<sequence length="97" mass="10079">MQVVSASRLTDGTVVYLDSQGNWVESLASARLFEPESVQAGLDQAKAAIAASKVIDAFAVPVAQSADGLHAVSLRNAIRELGPTIAFKTSPAAAARR</sequence>
<evidence type="ECO:0000313" key="1">
    <source>
        <dbReference type="EMBL" id="REF88132.1"/>
    </source>
</evidence>
<gene>
    <name evidence="1" type="ORF">DES32_1773</name>
</gene>
<keyword evidence="2" id="KW-1185">Reference proteome</keyword>
<dbReference type="AlphaFoldDB" id="A0A3D9YZJ1"/>
<protein>
    <submittedName>
        <fullName evidence="1">Uncharacterized protein DUF2849</fullName>
    </submittedName>
</protein>